<accession>K7ZZS6</accession>
<dbReference type="PATRIC" id="fig|1073999.7.peg.2935"/>
<gene>
    <name evidence="1" type="ORF">AFK62_13980</name>
    <name evidence="2" type="ORF">BN137_1196</name>
</gene>
<proteinExistence type="predicted"/>
<evidence type="ECO:0000313" key="3">
    <source>
        <dbReference type="Proteomes" id="UP000009340"/>
    </source>
</evidence>
<dbReference type="STRING" id="1073999.AFK62_13980"/>
<dbReference type="RefSeq" id="WP_007668857.1">
    <property type="nucleotide sequence ID" value="NZ_CAKW01000049.1"/>
</dbReference>
<dbReference type="OrthoDB" id="6570191at2"/>
<dbReference type="Proteomes" id="UP000067320">
    <property type="component" value="Chromosome"/>
</dbReference>
<evidence type="ECO:0000313" key="1">
    <source>
        <dbReference type="EMBL" id="ALB63542.1"/>
    </source>
</evidence>
<name>K7ZZS6_9ENTR</name>
<organism evidence="2 3">
    <name type="scientific">Cronobacter condimenti 1330</name>
    <dbReference type="NCBI Taxonomy" id="1073999"/>
    <lineage>
        <taxon>Bacteria</taxon>
        <taxon>Pseudomonadati</taxon>
        <taxon>Pseudomonadota</taxon>
        <taxon>Gammaproteobacteria</taxon>
        <taxon>Enterobacterales</taxon>
        <taxon>Enterobacteriaceae</taxon>
        <taxon>Cronobacter</taxon>
    </lineage>
</organism>
<reference evidence="4" key="3">
    <citation type="submission" date="2015-09" db="EMBL/GenBank/DDBJ databases">
        <title>Cronobacter genome sequencing and assembly.</title>
        <authorList>
            <person name="Descombes P."/>
            <person name="Baert L."/>
            <person name="Ngom-Bru C."/>
            <person name="Barretto C."/>
        </authorList>
    </citation>
    <scope>NUCLEOTIDE SEQUENCE [LARGE SCALE GENOMIC DNA]</scope>
    <source>
        <strain evidence="4">LMG 26250</strain>
    </source>
</reference>
<dbReference type="EMBL" id="CAKW01000049">
    <property type="protein sequence ID" value="CCJ71850.1"/>
    <property type="molecule type" value="Genomic_DNA"/>
</dbReference>
<dbReference type="EMBL" id="CP012264">
    <property type="protein sequence ID" value="ALB63542.1"/>
    <property type="molecule type" value="Genomic_DNA"/>
</dbReference>
<dbReference type="Proteomes" id="UP000009340">
    <property type="component" value="Unassembled WGS sequence"/>
</dbReference>
<evidence type="ECO:0000313" key="4">
    <source>
        <dbReference type="Proteomes" id="UP000067320"/>
    </source>
</evidence>
<keyword evidence="4" id="KW-1185">Reference proteome</keyword>
<reference evidence="1 4" key="4">
    <citation type="journal article" date="2016" name="Genome Announc.">
        <title>Fully Closed Genome Sequences of Five Type Strains of the Genus Cronobacter and One Cronobacter sakazakii Strain.</title>
        <authorList>
            <person name="Moine D."/>
            <person name="Kassam M."/>
            <person name="Baert L."/>
            <person name="Tang Y."/>
            <person name="Barretto C."/>
            <person name="Ngom Bru C."/>
            <person name="Klijn A."/>
            <person name="Descombes P."/>
        </authorList>
    </citation>
    <scope>NUCLEOTIDE SEQUENCE [LARGE SCALE GENOMIC DNA]</scope>
    <source>
        <strain evidence="1 4">LMG 26250</strain>
    </source>
</reference>
<protein>
    <submittedName>
        <fullName evidence="1">Cell division inhibitor protein</fullName>
    </submittedName>
</protein>
<dbReference type="KEGG" id="ccon:AFK62_13980"/>
<dbReference type="AlphaFoldDB" id="K7ZZS6"/>
<reference evidence="2" key="1">
    <citation type="submission" date="2012-07" db="EMBL/GenBank/DDBJ databases">
        <authorList>
            <person name="Cummings C."/>
        </authorList>
    </citation>
    <scope>NUCLEOTIDE SEQUENCE</scope>
    <source>
        <strain evidence="2">1330</strain>
    </source>
</reference>
<evidence type="ECO:0000313" key="2">
    <source>
        <dbReference type="EMBL" id="CCJ71850.1"/>
    </source>
</evidence>
<reference evidence="4" key="2">
    <citation type="submission" date="2015-07" db="EMBL/GenBank/DDBJ databases">
        <authorList>
            <person name="Moine D."/>
            <person name="Kassam M."/>
        </authorList>
    </citation>
    <scope>NUCLEOTIDE SEQUENCE [LARGE SCALE GENOMIC DNA]</scope>
    <source>
        <strain evidence="4">LMG 26250</strain>
    </source>
</reference>
<dbReference type="eggNOG" id="ENOG5032X5C">
    <property type="taxonomic scope" value="Bacteria"/>
</dbReference>
<sequence length="68" mass="7730">MKGQHYGIQKVIRGCVQPGMLVFHNNKTWTASANYGGKLYLRTLSEKTRIKDIWVYVHLDGHGNALTN</sequence>